<feature type="transmembrane region" description="Helical" evidence="7">
    <location>
        <begin position="172"/>
        <end position="188"/>
    </location>
</feature>
<evidence type="ECO:0000256" key="7">
    <source>
        <dbReference type="RuleBase" id="RU368008"/>
    </source>
</evidence>
<dbReference type="GO" id="GO:0140021">
    <property type="term" value="P:mitochondrial ADP transmembrane transport"/>
    <property type="evidence" value="ECO:0007669"/>
    <property type="project" value="InterPro"/>
</dbReference>
<dbReference type="InterPro" id="IPR002113">
    <property type="entry name" value="ADT_euk_type"/>
</dbReference>
<comment type="function">
    <text evidence="7">Catalyzes the exchange of ADP and ATP across the membrane.</text>
</comment>
<evidence type="ECO:0000256" key="5">
    <source>
        <dbReference type="ARBA" id="ARBA00022989"/>
    </source>
</evidence>
<evidence type="ECO:0000256" key="3">
    <source>
        <dbReference type="ARBA" id="ARBA00022692"/>
    </source>
</evidence>
<keyword evidence="2 7" id="KW-0813">Transport</keyword>
<evidence type="ECO:0000256" key="4">
    <source>
        <dbReference type="ARBA" id="ARBA00022737"/>
    </source>
</evidence>
<gene>
    <name evidence="8" type="ORF">PVL29_012297</name>
</gene>
<comment type="subunit">
    <text evidence="7">Monomer.</text>
</comment>
<keyword evidence="3 7" id="KW-0812">Transmembrane</keyword>
<comment type="caution">
    <text evidence="7">Lacks conserved residue(s) required for the propagation of feature annotation.</text>
</comment>
<comment type="subcellular location">
    <subcellularLocation>
        <location evidence="7">Membrane</location>
        <topology evidence="7">Multi-pass membrane protein</topology>
    </subcellularLocation>
</comment>
<dbReference type="InterPro" id="IPR023395">
    <property type="entry name" value="MCP_dom_sf"/>
</dbReference>
<dbReference type="AlphaFoldDB" id="A0AA38ZRL0"/>
<keyword evidence="9" id="KW-1185">Reference proteome</keyword>
<comment type="similarity">
    <text evidence="1 7">Belongs to the mitochondrial carrier (TC 2.A.29) family.</text>
</comment>
<dbReference type="Proteomes" id="UP001168098">
    <property type="component" value="Unassembled WGS sequence"/>
</dbReference>
<feature type="transmembrane region" description="Helical" evidence="7">
    <location>
        <begin position="140"/>
        <end position="160"/>
    </location>
</feature>
<dbReference type="SUPFAM" id="SSF103506">
    <property type="entry name" value="Mitochondrial carrier"/>
    <property type="match status" value="1"/>
</dbReference>
<accession>A0AA38ZRL0</accession>
<reference evidence="8 9" key="1">
    <citation type="journal article" date="2023" name="BMC Biotechnol.">
        <title>Vitis rotundifolia cv Carlos genome sequencing.</title>
        <authorList>
            <person name="Huff M."/>
            <person name="Hulse-Kemp A."/>
            <person name="Scheffler B."/>
            <person name="Youngblood R."/>
            <person name="Simpson S."/>
            <person name="Babiker E."/>
            <person name="Staton M."/>
        </authorList>
    </citation>
    <scope>NUCLEOTIDE SEQUENCE [LARGE SCALE GENOMIC DNA]</scope>
    <source>
        <tissue evidence="8">Leaf</tissue>
    </source>
</reference>
<name>A0AA38ZRL0_VITRO</name>
<dbReference type="EMBL" id="JARBHA010000009">
    <property type="protein sequence ID" value="KAJ9693462.1"/>
    <property type="molecule type" value="Genomic_DNA"/>
</dbReference>
<dbReference type="PANTHER" id="PTHR45635:SF41">
    <property type="entry name" value="ADP,ATP CARRIER PROTEIN 1, MITOCHONDRIAL"/>
    <property type="match status" value="1"/>
</dbReference>
<evidence type="ECO:0000256" key="2">
    <source>
        <dbReference type="ARBA" id="ARBA00022448"/>
    </source>
</evidence>
<dbReference type="GO" id="GO:0005743">
    <property type="term" value="C:mitochondrial inner membrane"/>
    <property type="evidence" value="ECO:0007669"/>
    <property type="project" value="InterPro"/>
</dbReference>
<protein>
    <recommendedName>
        <fullName evidence="7">ADP/ATP translocase</fullName>
    </recommendedName>
    <alternativeName>
        <fullName evidence="7">ADP,ATP carrier protein</fullName>
    </alternativeName>
</protein>
<dbReference type="GO" id="GO:0005471">
    <property type="term" value="F:ATP:ADP antiporter activity"/>
    <property type="evidence" value="ECO:0007669"/>
    <property type="project" value="UniProtKB-UniRule"/>
</dbReference>
<evidence type="ECO:0000313" key="9">
    <source>
        <dbReference type="Proteomes" id="UP001168098"/>
    </source>
</evidence>
<comment type="caution">
    <text evidence="8">The sequence shown here is derived from an EMBL/GenBank/DDBJ whole genome shotgun (WGS) entry which is preliminary data.</text>
</comment>
<dbReference type="GO" id="GO:1990544">
    <property type="term" value="P:mitochondrial ATP transmembrane transport"/>
    <property type="evidence" value="ECO:0007669"/>
    <property type="project" value="InterPro"/>
</dbReference>
<dbReference type="PANTHER" id="PTHR45635">
    <property type="entry name" value="ADP,ATP CARRIER PROTEIN 1-RELATED-RELATED"/>
    <property type="match status" value="1"/>
</dbReference>
<keyword evidence="4" id="KW-0677">Repeat</keyword>
<proteinExistence type="inferred from homology"/>
<keyword evidence="5 7" id="KW-1133">Transmembrane helix</keyword>
<sequence>MADGSQHLLIFQKINGQSYLFSTLSPNLQSRNTSVHSFSGNGLALVSPLSPIFAQVPTEKGTKVSAAVSKSATTLIERVKLLIQNQDEIIKAGRLSELYKGITDCFAKTIKDEDALNFTFKDYFKRLFNLMATGSGLLGTWHQVVLLVLRLFYIFVYSLNFARTRLANDTKACVIFFFFFFSFLHLLIRKI</sequence>
<evidence type="ECO:0000313" key="8">
    <source>
        <dbReference type="EMBL" id="KAJ9693462.1"/>
    </source>
</evidence>
<evidence type="ECO:0000256" key="1">
    <source>
        <dbReference type="ARBA" id="ARBA00006375"/>
    </source>
</evidence>
<keyword evidence="6 7" id="KW-0472">Membrane</keyword>
<evidence type="ECO:0000256" key="6">
    <source>
        <dbReference type="ARBA" id="ARBA00023136"/>
    </source>
</evidence>
<organism evidence="8 9">
    <name type="scientific">Vitis rotundifolia</name>
    <name type="common">Muscadine grape</name>
    <dbReference type="NCBI Taxonomy" id="103349"/>
    <lineage>
        <taxon>Eukaryota</taxon>
        <taxon>Viridiplantae</taxon>
        <taxon>Streptophyta</taxon>
        <taxon>Embryophyta</taxon>
        <taxon>Tracheophyta</taxon>
        <taxon>Spermatophyta</taxon>
        <taxon>Magnoliopsida</taxon>
        <taxon>eudicotyledons</taxon>
        <taxon>Gunneridae</taxon>
        <taxon>Pentapetalae</taxon>
        <taxon>rosids</taxon>
        <taxon>Vitales</taxon>
        <taxon>Vitaceae</taxon>
        <taxon>Viteae</taxon>
        <taxon>Vitis</taxon>
    </lineage>
</organism>
<dbReference type="Gene3D" id="1.50.40.10">
    <property type="entry name" value="Mitochondrial carrier domain"/>
    <property type="match status" value="1"/>
</dbReference>